<dbReference type="Gene3D" id="3.40.50.12030">
    <property type="entry name" value="Uncharacterised protein family UPF0261, NC domain"/>
    <property type="match status" value="1"/>
</dbReference>
<evidence type="ECO:0000313" key="4">
    <source>
        <dbReference type="EMBL" id="MBP3960283.1"/>
    </source>
</evidence>
<sequence length="417" mass="43710">MSVLLVGTLDTKGAEFAYVRDRLQRAGVSVLVADAGVLAPPAFVPDISREAVFTAAGTNHAQVKTAADRGRAVELAAKGVAKLAADLHKRGELSGVLGLGGSAGTTIATAAMRALPVGVPKLMVSTLASGQVQHYVGTRDVMMMYSVVDIAGLNRISRAVLDNAADAMAGMVRGKPTPPSPFPSGRGDGGVGSSSLDKPVIAATMFGVTTPCVEAARKVLESAGYEVLVFHATGTGGRTMEGLIRDGLIAGVLDITTTELADELAGGVLSVGPDRLTAAAIMGVPQVVSLGALDMVNFGPRDTVPERYKQRLFYQHNPTVTLMRTTPEEMDRLGKDIAERTSAASGPTCVLVPLRGVSAIDAEGKPFWWPEADAALFQSVRNWIAPYVELVELDQHINDPAFAEACARKLLELIQKN</sequence>
<gene>
    <name evidence="4" type="ORF">J8F10_34075</name>
</gene>
<dbReference type="CDD" id="cd15488">
    <property type="entry name" value="Tm-1-like"/>
    <property type="match status" value="1"/>
</dbReference>
<proteinExistence type="predicted"/>
<comment type="caution">
    <text evidence="4">The sequence shown here is derived from an EMBL/GenBank/DDBJ whole genome shotgun (WGS) entry which is preliminary data.</text>
</comment>
<evidence type="ECO:0000256" key="1">
    <source>
        <dbReference type="SAM" id="MobiDB-lite"/>
    </source>
</evidence>
<dbReference type="PANTHER" id="PTHR31862">
    <property type="entry name" value="UPF0261 DOMAIN PROTEIN (AFU_ORTHOLOGUE AFUA_1G10120)"/>
    <property type="match status" value="1"/>
</dbReference>
<dbReference type="EMBL" id="JAGKQQ010000001">
    <property type="protein sequence ID" value="MBP3960283.1"/>
    <property type="molecule type" value="Genomic_DNA"/>
</dbReference>
<feature type="region of interest" description="Disordered" evidence="1">
    <location>
        <begin position="173"/>
        <end position="193"/>
    </location>
</feature>
<dbReference type="InterPro" id="IPR051353">
    <property type="entry name" value="Tobamovirus_resist_UPF0261"/>
</dbReference>
<dbReference type="Proteomes" id="UP000676565">
    <property type="component" value="Unassembled WGS sequence"/>
</dbReference>
<dbReference type="PIRSF" id="PIRSF033271">
    <property type="entry name" value="UCP033271"/>
    <property type="match status" value="1"/>
</dbReference>
<accession>A0ABS5C572</accession>
<feature type="domain" description="UPF0261" evidence="2">
    <location>
        <begin position="2"/>
        <end position="175"/>
    </location>
</feature>
<reference evidence="4 5" key="1">
    <citation type="submission" date="2021-04" db="EMBL/GenBank/DDBJ databases">
        <authorList>
            <person name="Ivanova A."/>
        </authorList>
    </citation>
    <scope>NUCLEOTIDE SEQUENCE [LARGE SCALE GENOMIC DNA]</scope>
    <source>
        <strain evidence="4 5">G18</strain>
    </source>
</reference>
<organism evidence="4 5">
    <name type="scientific">Gemmata palustris</name>
    <dbReference type="NCBI Taxonomy" id="2822762"/>
    <lineage>
        <taxon>Bacteria</taxon>
        <taxon>Pseudomonadati</taxon>
        <taxon>Planctomycetota</taxon>
        <taxon>Planctomycetia</taxon>
        <taxon>Gemmatales</taxon>
        <taxon>Gemmataceae</taxon>
        <taxon>Gemmata</taxon>
    </lineage>
</organism>
<dbReference type="InterPro" id="IPR044122">
    <property type="entry name" value="UPF0261_N"/>
</dbReference>
<dbReference type="PANTHER" id="PTHR31862:SF1">
    <property type="entry name" value="UPF0261 DOMAIN PROTEIN (AFU_ORTHOLOGUE AFUA_1G10120)"/>
    <property type="match status" value="1"/>
</dbReference>
<dbReference type="Pfam" id="PF06792">
    <property type="entry name" value="UPF0261"/>
    <property type="match status" value="1"/>
</dbReference>
<dbReference type="Gene3D" id="3.40.50.12020">
    <property type="entry name" value="Uncharacterised protein family UPF0261, NN domain"/>
    <property type="match status" value="1"/>
</dbReference>
<keyword evidence="5" id="KW-1185">Reference proteome</keyword>
<feature type="domain" description="UPF0261" evidence="3">
    <location>
        <begin position="198"/>
        <end position="414"/>
    </location>
</feature>
<dbReference type="InterPro" id="IPR008322">
    <property type="entry name" value="UPF0261"/>
</dbReference>
<dbReference type="Pfam" id="PF23189">
    <property type="entry name" value="UPF0261_C"/>
    <property type="match status" value="1"/>
</dbReference>
<evidence type="ECO:0000259" key="3">
    <source>
        <dbReference type="Pfam" id="PF23189"/>
    </source>
</evidence>
<protein>
    <submittedName>
        <fullName evidence="4">Tm-1-like ATP-binding domain-containing protein</fullName>
    </submittedName>
</protein>
<name>A0ABS5C572_9BACT</name>
<evidence type="ECO:0000313" key="5">
    <source>
        <dbReference type="Proteomes" id="UP000676565"/>
    </source>
</evidence>
<dbReference type="NCBIfam" id="NF002674">
    <property type="entry name" value="PRK02399.1-2"/>
    <property type="match status" value="1"/>
</dbReference>
<dbReference type="RefSeq" id="WP_210661480.1">
    <property type="nucleotide sequence ID" value="NZ_JAGKQQ010000001.1"/>
</dbReference>
<dbReference type="InterPro" id="IPR056778">
    <property type="entry name" value="UPF0261_C"/>
</dbReference>
<evidence type="ECO:0000259" key="2">
    <source>
        <dbReference type="Pfam" id="PF06792"/>
    </source>
</evidence>